<reference evidence="2" key="2">
    <citation type="submission" date="2023-07" db="EMBL/GenBank/DDBJ databases">
        <authorList>
            <consortium name="Lawrence Berkeley National Laboratory"/>
            <person name="Haridas S."/>
            <person name="Hensen N."/>
            <person name="Bonometti L."/>
            <person name="Westerberg I."/>
            <person name="Brannstrom I.O."/>
            <person name="Guillou S."/>
            <person name="Cros-Aarteil S."/>
            <person name="Calhoun S."/>
            <person name="Kuo A."/>
            <person name="Mondo S."/>
            <person name="Pangilinan J."/>
            <person name="Riley R."/>
            <person name="LaButti K."/>
            <person name="Andreopoulos B."/>
            <person name="Lipzen A."/>
            <person name="Chen C."/>
            <person name="Yanf M."/>
            <person name="Daum C."/>
            <person name="Ng V."/>
            <person name="Clum A."/>
            <person name="Steindorff A."/>
            <person name="Ohm R."/>
            <person name="Martin F."/>
            <person name="Silar P."/>
            <person name="Natvig D."/>
            <person name="Lalanne C."/>
            <person name="Gautier V."/>
            <person name="Ament-velasquez S.L."/>
            <person name="Kruys A."/>
            <person name="Hutchinson M.I."/>
            <person name="Powell A.J."/>
            <person name="Barry K."/>
            <person name="Miller A.N."/>
            <person name="Grigoriev I.V."/>
            <person name="Debuchy R."/>
            <person name="Gladieux P."/>
            <person name="Thoren M.H."/>
            <person name="Johannesson H."/>
        </authorList>
    </citation>
    <scope>NUCLEOTIDE SEQUENCE</scope>
    <source>
        <strain evidence="2">FGSC 1904</strain>
    </source>
</reference>
<name>A0AAE0PLL3_SORBR</name>
<evidence type="ECO:0000256" key="1">
    <source>
        <dbReference type="SAM" id="MobiDB-lite"/>
    </source>
</evidence>
<evidence type="ECO:0000313" key="3">
    <source>
        <dbReference type="Proteomes" id="UP001281003"/>
    </source>
</evidence>
<gene>
    <name evidence="2" type="ORF">B0T20DRAFT_347082</name>
</gene>
<feature type="region of interest" description="Disordered" evidence="1">
    <location>
        <begin position="23"/>
        <end position="44"/>
    </location>
</feature>
<accession>A0AAE0PLL3</accession>
<proteinExistence type="predicted"/>
<dbReference type="EMBL" id="JAUTDP010000002">
    <property type="protein sequence ID" value="KAK3402014.1"/>
    <property type="molecule type" value="Genomic_DNA"/>
</dbReference>
<dbReference type="Proteomes" id="UP001281003">
    <property type="component" value="Unassembled WGS sequence"/>
</dbReference>
<protein>
    <submittedName>
        <fullName evidence="2">Uncharacterized protein</fullName>
    </submittedName>
</protein>
<keyword evidence="3" id="KW-1185">Reference proteome</keyword>
<dbReference type="AlphaFoldDB" id="A0AAE0PLL3"/>
<feature type="non-terminal residue" evidence="2">
    <location>
        <position position="1"/>
    </location>
</feature>
<evidence type="ECO:0000313" key="2">
    <source>
        <dbReference type="EMBL" id="KAK3402014.1"/>
    </source>
</evidence>
<comment type="caution">
    <text evidence="2">The sequence shown here is derived from an EMBL/GenBank/DDBJ whole genome shotgun (WGS) entry which is preliminary data.</text>
</comment>
<organism evidence="2 3">
    <name type="scientific">Sordaria brevicollis</name>
    <dbReference type="NCBI Taxonomy" id="83679"/>
    <lineage>
        <taxon>Eukaryota</taxon>
        <taxon>Fungi</taxon>
        <taxon>Dikarya</taxon>
        <taxon>Ascomycota</taxon>
        <taxon>Pezizomycotina</taxon>
        <taxon>Sordariomycetes</taxon>
        <taxon>Sordariomycetidae</taxon>
        <taxon>Sordariales</taxon>
        <taxon>Sordariaceae</taxon>
        <taxon>Sordaria</taxon>
    </lineage>
</organism>
<reference evidence="2" key="1">
    <citation type="journal article" date="2023" name="Mol. Phylogenet. Evol.">
        <title>Genome-scale phylogeny and comparative genomics of the fungal order Sordariales.</title>
        <authorList>
            <person name="Hensen N."/>
            <person name="Bonometti L."/>
            <person name="Westerberg I."/>
            <person name="Brannstrom I.O."/>
            <person name="Guillou S."/>
            <person name="Cros-Aarteil S."/>
            <person name="Calhoun S."/>
            <person name="Haridas S."/>
            <person name="Kuo A."/>
            <person name="Mondo S."/>
            <person name="Pangilinan J."/>
            <person name="Riley R."/>
            <person name="LaButti K."/>
            <person name="Andreopoulos B."/>
            <person name="Lipzen A."/>
            <person name="Chen C."/>
            <person name="Yan M."/>
            <person name="Daum C."/>
            <person name="Ng V."/>
            <person name="Clum A."/>
            <person name="Steindorff A."/>
            <person name="Ohm R.A."/>
            <person name="Martin F."/>
            <person name="Silar P."/>
            <person name="Natvig D.O."/>
            <person name="Lalanne C."/>
            <person name="Gautier V."/>
            <person name="Ament-Velasquez S.L."/>
            <person name="Kruys A."/>
            <person name="Hutchinson M.I."/>
            <person name="Powell A.J."/>
            <person name="Barry K."/>
            <person name="Miller A.N."/>
            <person name="Grigoriev I.V."/>
            <person name="Debuchy R."/>
            <person name="Gladieux P."/>
            <person name="Hiltunen Thoren M."/>
            <person name="Johannesson H."/>
        </authorList>
    </citation>
    <scope>NUCLEOTIDE SEQUENCE</scope>
    <source>
        <strain evidence="2">FGSC 1904</strain>
    </source>
</reference>
<sequence>DHQVLELLFLSNTTEHFASLRPPVQAQSGRSCHRRSPLGTSRDGTVQLLAM</sequence>